<comment type="similarity">
    <text evidence="3 9">Belongs to the FKBP-type PPIase family.</text>
</comment>
<dbReference type="PANTHER" id="PTHR47861">
    <property type="entry name" value="FKBP-TYPE PEPTIDYL-PROLYL CIS-TRANS ISOMERASE SLYD"/>
    <property type="match status" value="1"/>
</dbReference>
<dbReference type="Pfam" id="PF00254">
    <property type="entry name" value="FKBP_C"/>
    <property type="match status" value="1"/>
</dbReference>
<dbReference type="PANTHER" id="PTHR47861:SF3">
    <property type="entry name" value="FKBP-TYPE PEPTIDYL-PROLYL CIS-TRANS ISOMERASE SLYD"/>
    <property type="match status" value="1"/>
</dbReference>
<gene>
    <name evidence="12" type="ORF">ACFQJ9_14245</name>
</gene>
<organism evidence="12 13">
    <name type="scientific">Halospeciosus flavus</name>
    <dbReference type="NCBI Taxonomy" id="3032283"/>
    <lineage>
        <taxon>Archaea</taxon>
        <taxon>Methanobacteriati</taxon>
        <taxon>Methanobacteriota</taxon>
        <taxon>Stenosarchaea group</taxon>
        <taxon>Halobacteria</taxon>
        <taxon>Halobacteriales</taxon>
        <taxon>Halobacteriaceae</taxon>
        <taxon>Halospeciosus</taxon>
    </lineage>
</organism>
<feature type="domain" description="PPIase FKBP-type" evidence="11">
    <location>
        <begin position="6"/>
        <end position="156"/>
    </location>
</feature>
<evidence type="ECO:0000256" key="10">
    <source>
        <dbReference type="SAM" id="MobiDB-lite"/>
    </source>
</evidence>
<evidence type="ECO:0000256" key="7">
    <source>
        <dbReference type="ARBA" id="ARBA00023235"/>
    </source>
</evidence>
<comment type="catalytic activity">
    <reaction evidence="1 8 9">
        <text>[protein]-peptidylproline (omega=180) = [protein]-peptidylproline (omega=0)</text>
        <dbReference type="Rhea" id="RHEA:16237"/>
        <dbReference type="Rhea" id="RHEA-COMP:10747"/>
        <dbReference type="Rhea" id="RHEA-COMP:10748"/>
        <dbReference type="ChEBI" id="CHEBI:83833"/>
        <dbReference type="ChEBI" id="CHEBI:83834"/>
        <dbReference type="EC" id="5.2.1.8"/>
    </reaction>
</comment>
<dbReference type="EMBL" id="JBHTAR010000011">
    <property type="protein sequence ID" value="MFC7200562.1"/>
    <property type="molecule type" value="Genomic_DNA"/>
</dbReference>
<evidence type="ECO:0000313" key="13">
    <source>
        <dbReference type="Proteomes" id="UP001596447"/>
    </source>
</evidence>
<comment type="subcellular location">
    <subcellularLocation>
        <location evidence="2">Cytoplasm</location>
    </subcellularLocation>
</comment>
<feature type="region of interest" description="Disordered" evidence="10">
    <location>
        <begin position="71"/>
        <end position="93"/>
    </location>
</feature>
<evidence type="ECO:0000256" key="6">
    <source>
        <dbReference type="ARBA" id="ARBA00023186"/>
    </source>
</evidence>
<reference evidence="12 13" key="1">
    <citation type="journal article" date="2019" name="Int. J. Syst. Evol. Microbiol.">
        <title>The Global Catalogue of Microorganisms (GCM) 10K type strain sequencing project: providing services to taxonomists for standard genome sequencing and annotation.</title>
        <authorList>
            <consortium name="The Broad Institute Genomics Platform"/>
            <consortium name="The Broad Institute Genome Sequencing Center for Infectious Disease"/>
            <person name="Wu L."/>
            <person name="Ma J."/>
        </authorList>
    </citation>
    <scope>NUCLEOTIDE SEQUENCE [LARGE SCALE GENOMIC DNA]</scope>
    <source>
        <strain evidence="12 13">XZGYJ-43</strain>
    </source>
</reference>
<evidence type="ECO:0000256" key="3">
    <source>
        <dbReference type="ARBA" id="ARBA00006577"/>
    </source>
</evidence>
<dbReference type="InterPro" id="IPR046357">
    <property type="entry name" value="PPIase_dom_sf"/>
</dbReference>
<dbReference type="GO" id="GO:0042026">
    <property type="term" value="P:protein refolding"/>
    <property type="evidence" value="ECO:0007669"/>
    <property type="project" value="UniProtKB-ARBA"/>
</dbReference>
<proteinExistence type="inferred from homology"/>
<evidence type="ECO:0000259" key="11">
    <source>
        <dbReference type="PROSITE" id="PS50059"/>
    </source>
</evidence>
<evidence type="ECO:0000256" key="4">
    <source>
        <dbReference type="ARBA" id="ARBA00022490"/>
    </source>
</evidence>
<evidence type="ECO:0000256" key="1">
    <source>
        <dbReference type="ARBA" id="ARBA00000971"/>
    </source>
</evidence>
<dbReference type="PROSITE" id="PS50059">
    <property type="entry name" value="FKBP_PPIASE"/>
    <property type="match status" value="1"/>
</dbReference>
<keyword evidence="5 8" id="KW-0697">Rotamase</keyword>
<comment type="caution">
    <text evidence="12">The sequence shown here is derived from an EMBL/GenBank/DDBJ whole genome shotgun (WGS) entry which is preliminary data.</text>
</comment>
<evidence type="ECO:0000256" key="5">
    <source>
        <dbReference type="ARBA" id="ARBA00023110"/>
    </source>
</evidence>
<keyword evidence="4" id="KW-0963">Cytoplasm</keyword>
<accession>A0ABD5Z5R7</accession>
<dbReference type="EC" id="5.2.1.8" evidence="9"/>
<dbReference type="AlphaFoldDB" id="A0ABD5Z5R7"/>
<evidence type="ECO:0000256" key="2">
    <source>
        <dbReference type="ARBA" id="ARBA00004496"/>
    </source>
</evidence>
<evidence type="ECO:0000313" key="12">
    <source>
        <dbReference type="EMBL" id="MFC7200562.1"/>
    </source>
</evidence>
<sequence>MAITTEDTVSLEYVGRLPEGEVFDTSREDVAEEEGLAEAQPEREYEPLEVTVGAGEVIEGLDEALVGMEVGSEDSIEIPPEKAYGEYDESQTQEFEREQFEEMLQGATPEEGMRIQSPQAGVGRVTEVTEDSVTVDFNHELAGETLVFDVEIVAIE</sequence>
<dbReference type="GO" id="GO:0003755">
    <property type="term" value="F:peptidyl-prolyl cis-trans isomerase activity"/>
    <property type="evidence" value="ECO:0007669"/>
    <property type="project" value="UniProtKB-UniRule"/>
</dbReference>
<dbReference type="Gene3D" id="3.10.50.40">
    <property type="match status" value="1"/>
</dbReference>
<dbReference type="InterPro" id="IPR001179">
    <property type="entry name" value="PPIase_FKBP_dom"/>
</dbReference>
<evidence type="ECO:0000256" key="9">
    <source>
        <dbReference type="RuleBase" id="RU003915"/>
    </source>
</evidence>
<keyword evidence="13" id="KW-1185">Reference proteome</keyword>
<evidence type="ECO:0000256" key="8">
    <source>
        <dbReference type="PROSITE-ProRule" id="PRU00277"/>
    </source>
</evidence>
<protein>
    <recommendedName>
        <fullName evidence="9">Peptidyl-prolyl cis-trans isomerase</fullName>
        <ecNumber evidence="9">5.2.1.8</ecNumber>
    </recommendedName>
</protein>
<dbReference type="GO" id="GO:0005737">
    <property type="term" value="C:cytoplasm"/>
    <property type="evidence" value="ECO:0007669"/>
    <property type="project" value="UniProtKB-SubCell"/>
</dbReference>
<dbReference type="RefSeq" id="WP_279527339.1">
    <property type="nucleotide sequence ID" value="NZ_CP122312.1"/>
</dbReference>
<dbReference type="Proteomes" id="UP001596447">
    <property type="component" value="Unassembled WGS sequence"/>
</dbReference>
<feature type="region of interest" description="Disordered" evidence="10">
    <location>
        <begin position="20"/>
        <end position="45"/>
    </location>
</feature>
<dbReference type="SUPFAM" id="SSF54534">
    <property type="entry name" value="FKBP-like"/>
    <property type="match status" value="1"/>
</dbReference>
<keyword evidence="6" id="KW-0143">Chaperone</keyword>
<name>A0ABD5Z5R7_9EURY</name>
<keyword evidence="7 8" id="KW-0413">Isomerase</keyword>